<evidence type="ECO:0000256" key="1">
    <source>
        <dbReference type="SAM" id="MobiDB-lite"/>
    </source>
</evidence>
<gene>
    <name evidence="3" type="ORF">HL667_07900</name>
</gene>
<dbReference type="InterPro" id="IPR011250">
    <property type="entry name" value="OMP/PagP_B-barrel"/>
</dbReference>
<sequence>MSMISRKSVLAFALAAICLGGQAAQAQSGPVKYWLSGWPVGFSDSGSLDSYGNFPSFTADGRDSGFFARRYSVSNNWASLAGMGLSSNIINRYGALGNYTTEGAQYGYTFKSGVSFYGGFEALKVTPGLGGPFATFDGRSTSTPAYAINGGVEFKPTSNVSLSLGFSYAGQSSNRTDSDINSPALPGATPQAFTSGRR</sequence>
<feature type="signal peptide" evidence="2">
    <location>
        <begin position="1"/>
        <end position="26"/>
    </location>
</feature>
<evidence type="ECO:0000256" key="2">
    <source>
        <dbReference type="SAM" id="SignalP"/>
    </source>
</evidence>
<feature type="chain" id="PRO_5046089935" description="Outer membrane protein beta-barrel domain-containing protein" evidence="2">
    <location>
        <begin position="27"/>
        <end position="198"/>
    </location>
</feature>
<evidence type="ECO:0000313" key="3">
    <source>
        <dbReference type="EMBL" id="NPU64910.1"/>
    </source>
</evidence>
<evidence type="ECO:0000313" key="4">
    <source>
        <dbReference type="Proteomes" id="UP000886476"/>
    </source>
</evidence>
<keyword evidence="4" id="KW-1185">Reference proteome</keyword>
<dbReference type="SUPFAM" id="SSF56925">
    <property type="entry name" value="OMPA-like"/>
    <property type="match status" value="1"/>
</dbReference>
<dbReference type="RefSeq" id="WP_172110006.1">
    <property type="nucleotide sequence ID" value="NZ_JABFDN010000002.1"/>
</dbReference>
<dbReference type="Proteomes" id="UP000886476">
    <property type="component" value="Unassembled WGS sequence"/>
</dbReference>
<organism evidence="3 4">
    <name type="scientific">Bradyrhizobium aeschynomenes</name>
    <dbReference type="NCBI Taxonomy" id="2734909"/>
    <lineage>
        <taxon>Bacteria</taxon>
        <taxon>Pseudomonadati</taxon>
        <taxon>Pseudomonadota</taxon>
        <taxon>Alphaproteobacteria</taxon>
        <taxon>Hyphomicrobiales</taxon>
        <taxon>Nitrobacteraceae</taxon>
        <taxon>Bradyrhizobium</taxon>
    </lineage>
</organism>
<comment type="caution">
    <text evidence="3">The sequence shown here is derived from an EMBL/GenBank/DDBJ whole genome shotgun (WGS) entry which is preliminary data.</text>
</comment>
<accession>A0ABX2CBP7</accession>
<feature type="compositionally biased region" description="Polar residues" evidence="1">
    <location>
        <begin position="172"/>
        <end position="181"/>
    </location>
</feature>
<protein>
    <recommendedName>
        <fullName evidence="5">Outer membrane protein beta-barrel domain-containing protein</fullName>
    </recommendedName>
</protein>
<proteinExistence type="predicted"/>
<feature type="region of interest" description="Disordered" evidence="1">
    <location>
        <begin position="172"/>
        <end position="198"/>
    </location>
</feature>
<reference evidence="3" key="1">
    <citation type="submission" date="2020-05" db="EMBL/GenBank/DDBJ databases">
        <title>Nod-independent and nitrogen-fixing Bradyrhizobium aeschynomene sp. nov. isolated from nodules of Aeschynomene indica.</title>
        <authorList>
            <person name="Zhang Z."/>
        </authorList>
    </citation>
    <scope>NUCLEOTIDE SEQUENCE</scope>
    <source>
        <strain evidence="3">83012</strain>
    </source>
</reference>
<dbReference type="EMBL" id="JABFDN010000002">
    <property type="protein sequence ID" value="NPU64910.1"/>
    <property type="molecule type" value="Genomic_DNA"/>
</dbReference>
<keyword evidence="2" id="KW-0732">Signal</keyword>
<name>A0ABX2CBP7_9BRAD</name>
<evidence type="ECO:0008006" key="5">
    <source>
        <dbReference type="Google" id="ProtNLM"/>
    </source>
</evidence>